<dbReference type="PANTHER" id="PTHR36681">
    <property type="entry name" value="NUCLEAR GTPASE, GERMINAL CENTER-ASSOCIATED, TANDEM DUPLICATE 3"/>
    <property type="match status" value="1"/>
</dbReference>
<evidence type="ECO:0000259" key="3">
    <source>
        <dbReference type="Pfam" id="PF24564"/>
    </source>
</evidence>
<dbReference type="InterPro" id="IPR045063">
    <property type="entry name" value="Dynamin_N"/>
</dbReference>
<dbReference type="Pfam" id="PF24564">
    <property type="entry name" value="DUF7605"/>
    <property type="match status" value="1"/>
</dbReference>
<feature type="domain" description="Dynamin N-terminal" evidence="2">
    <location>
        <begin position="307"/>
        <end position="568"/>
    </location>
</feature>
<evidence type="ECO:0000313" key="4">
    <source>
        <dbReference type="EMBL" id="WQF77466.1"/>
    </source>
</evidence>
<dbReference type="SUPFAM" id="SSF52540">
    <property type="entry name" value="P-loop containing nucleoside triphosphate hydrolases"/>
    <property type="match status" value="1"/>
</dbReference>
<dbReference type="KEGG" id="cdet:87938983"/>
<feature type="compositionally biased region" description="Basic and acidic residues" evidence="1">
    <location>
        <begin position="98"/>
        <end position="111"/>
    </location>
</feature>
<protein>
    <submittedName>
        <fullName evidence="4">P-loop containing nucleoside triphosphate hydrolase, dynamin</fullName>
    </submittedName>
</protein>
<sequence length="1061" mass="117475">MTQARLPSSTSASSSVRTDTSSRPSPTPSFGSTPSFFPSPPPQQLFRFQGSSSPTPPRRSPAPAFGSTPNFVLSTPPENTFVFGGLLRSTVDAPSGTHPDDPLPSVERDWRSPSIATSASSRLDNNARTPSFSFSPPPPSTPTQHRTVPSVSNSPNGTASPRSPDETESIAGRLGNVNLTPRQSSLAMTDVGAAIAAVANGLDEQTPRPAASSPDFGRPSPSPSPSPRPRLKAKQPPHNVEDEKPPSNRFHDPAVQQAFGKAKTLMSSLANALGSGSLHVNPDSTIQRLHRQAQDLSRFQCPSTRTVGFVGDSGVGKSSLLNSLLDSQHLARTSNSGAACTCVVTEYHYHDSRDFVIDVELFSQEELINQITELLQTYRRHHLPSEENETAVGAKDVIEVEDVGEVEDVEEQAKVAHDTFKAMFRDRLKDEQFLTTKPKDYVLSTLRSWVLEARPSQIGGIKTRSSLQECSDLLMHLTSETAEATEPAVWPYIRKIKVFLDSHILSKGLVLVDLPGLRDLNSARRMITERYLVECDEIFAVCNIGRAMTDVGVFSVFELARKAKLSNVGIICTRSDDIQASEAVRDWRGHSAEQVQELSNNVSTVQSEISSIALVLPDEDTGDDPDYYNKLFRDKHKAEKRLLQHQFNLKKHLVETRNTTVISELQTKYGNKVPARTLQVFCVSNTEYWAKRSMPRDDALPSLELSCILDLRKHCLSIVADTQLEAVKQFVVNDIPALVGDVALWVQSGAGSTDAEHKRAVRETLDEVERRLKKDLTGRNSMLSKIAKSFAEDFKTRVYDNRNTDSWRQTAIAAGSNWNEVETYSAFCRNYGSHYTKAAGRWHDWNEEIIAGMVTDLVVPWQRLCSLFDAEIEEAIDLVDESMEWALETLEDELEGFSFTVTLSQVLLCHKNTMLSEAQKAYDDFETSLSTLRVDALSGIRTSLIGQAMESSYKACNLDSGGGSHTRRKGYINGTIARQDLFRNLMRDFRRRLNGLADSLQADLLTTIRAHLAMIGETLDLIRRENVATESESNPELRSRLGEEVSLVTEKMRLIQQVIVG</sequence>
<evidence type="ECO:0000313" key="5">
    <source>
        <dbReference type="Proteomes" id="UP001322277"/>
    </source>
</evidence>
<dbReference type="Gene3D" id="3.40.50.300">
    <property type="entry name" value="P-loop containing nucleotide triphosphate hydrolases"/>
    <property type="match status" value="1"/>
</dbReference>
<dbReference type="Pfam" id="PF00350">
    <property type="entry name" value="Dynamin_N"/>
    <property type="match status" value="1"/>
</dbReference>
<feature type="region of interest" description="Disordered" evidence="1">
    <location>
        <begin position="1"/>
        <end position="169"/>
    </location>
</feature>
<name>A0AAX4I262_9PEZI</name>
<reference evidence="5" key="1">
    <citation type="journal article" date="2023" name="bioRxiv">
        <title>Complete genome of the Medicago anthracnose fungus, Colletotrichum destructivum, reveals a mini-chromosome-like region within a core chromosome.</title>
        <authorList>
            <person name="Lapalu N."/>
            <person name="Simon A."/>
            <person name="Lu A."/>
            <person name="Plaumann P.-L."/>
            <person name="Amselem J."/>
            <person name="Pigne S."/>
            <person name="Auger A."/>
            <person name="Koch C."/>
            <person name="Dallery J.-F."/>
            <person name="O'Connell R.J."/>
        </authorList>
    </citation>
    <scope>NUCLEOTIDE SEQUENCE [LARGE SCALE GENOMIC DNA]</scope>
    <source>
        <strain evidence="5">CBS 520.97</strain>
    </source>
</reference>
<evidence type="ECO:0000256" key="1">
    <source>
        <dbReference type="SAM" id="MobiDB-lite"/>
    </source>
</evidence>
<feature type="compositionally biased region" description="Polar residues" evidence="1">
    <location>
        <begin position="144"/>
        <end position="161"/>
    </location>
</feature>
<gene>
    <name evidence="4" type="ORF">CDEST_02480</name>
</gene>
<organism evidence="4 5">
    <name type="scientific">Colletotrichum destructivum</name>
    <dbReference type="NCBI Taxonomy" id="34406"/>
    <lineage>
        <taxon>Eukaryota</taxon>
        <taxon>Fungi</taxon>
        <taxon>Dikarya</taxon>
        <taxon>Ascomycota</taxon>
        <taxon>Pezizomycotina</taxon>
        <taxon>Sordariomycetes</taxon>
        <taxon>Hypocreomycetidae</taxon>
        <taxon>Glomerellales</taxon>
        <taxon>Glomerellaceae</taxon>
        <taxon>Colletotrichum</taxon>
        <taxon>Colletotrichum destructivum species complex</taxon>
    </lineage>
</organism>
<keyword evidence="5" id="KW-1185">Reference proteome</keyword>
<feature type="domain" description="DUF7605" evidence="3">
    <location>
        <begin position="803"/>
        <end position="982"/>
    </location>
</feature>
<proteinExistence type="predicted"/>
<evidence type="ECO:0000259" key="2">
    <source>
        <dbReference type="Pfam" id="PF00350"/>
    </source>
</evidence>
<feature type="compositionally biased region" description="Polar residues" evidence="1">
    <location>
        <begin position="67"/>
        <end position="78"/>
    </location>
</feature>
<dbReference type="EMBL" id="CP137306">
    <property type="protein sequence ID" value="WQF77466.1"/>
    <property type="molecule type" value="Genomic_DNA"/>
</dbReference>
<keyword evidence="4" id="KW-0378">Hydrolase</keyword>
<dbReference type="PANTHER" id="PTHR36681:SF3">
    <property type="entry name" value="NUCLEAR GTPASE, GERMINAL CENTER-ASSOCIATED, TANDEM DUPLICATE 3"/>
    <property type="match status" value="1"/>
</dbReference>
<feature type="region of interest" description="Disordered" evidence="1">
    <location>
        <begin position="201"/>
        <end position="250"/>
    </location>
</feature>
<dbReference type="GO" id="GO:0016787">
    <property type="term" value="F:hydrolase activity"/>
    <property type="evidence" value="ECO:0007669"/>
    <property type="project" value="UniProtKB-KW"/>
</dbReference>
<feature type="compositionally biased region" description="Low complexity" evidence="1">
    <location>
        <begin position="7"/>
        <end position="36"/>
    </location>
</feature>
<dbReference type="AlphaFoldDB" id="A0AAX4I262"/>
<feature type="compositionally biased region" description="Basic and acidic residues" evidence="1">
    <location>
        <begin position="239"/>
        <end position="250"/>
    </location>
</feature>
<dbReference type="InterPro" id="IPR056024">
    <property type="entry name" value="DUF7605"/>
</dbReference>
<accession>A0AAX4I262</accession>
<dbReference type="Proteomes" id="UP001322277">
    <property type="component" value="Chromosome 2"/>
</dbReference>
<feature type="compositionally biased region" description="Polar residues" evidence="1">
    <location>
        <begin position="114"/>
        <end position="128"/>
    </location>
</feature>
<dbReference type="RefSeq" id="XP_062774690.1">
    <property type="nucleotide sequence ID" value="XM_062918639.1"/>
</dbReference>
<dbReference type="InterPro" id="IPR027417">
    <property type="entry name" value="P-loop_NTPase"/>
</dbReference>
<dbReference type="GeneID" id="87938983"/>